<proteinExistence type="predicted"/>
<evidence type="ECO:0000259" key="6">
    <source>
        <dbReference type="PROSITE" id="PS51296"/>
    </source>
</evidence>
<keyword evidence="8" id="KW-1185">Reference proteome</keyword>
<dbReference type="Pfam" id="PF01106">
    <property type="entry name" value="NifU"/>
    <property type="match status" value="1"/>
</dbReference>
<dbReference type="Pfam" id="PF00355">
    <property type="entry name" value="Rieske"/>
    <property type="match status" value="1"/>
</dbReference>
<dbReference type="InterPro" id="IPR017941">
    <property type="entry name" value="Rieske_2Fe-2S"/>
</dbReference>
<dbReference type="SUPFAM" id="SSF117916">
    <property type="entry name" value="Fe-S cluster assembly (FSCA) domain-like"/>
    <property type="match status" value="1"/>
</dbReference>
<dbReference type="RefSeq" id="WP_141004471.1">
    <property type="nucleotide sequence ID" value="NZ_BAAAOR010000009.1"/>
</dbReference>
<evidence type="ECO:0000256" key="5">
    <source>
        <dbReference type="ARBA" id="ARBA00049958"/>
    </source>
</evidence>
<organism evidence="7 8">
    <name type="scientific">Nocardioides humi</name>
    <dbReference type="NCBI Taxonomy" id="449461"/>
    <lineage>
        <taxon>Bacteria</taxon>
        <taxon>Bacillati</taxon>
        <taxon>Actinomycetota</taxon>
        <taxon>Actinomycetes</taxon>
        <taxon>Propionibacteriales</taxon>
        <taxon>Nocardioidaceae</taxon>
        <taxon>Nocardioides</taxon>
    </lineage>
</organism>
<dbReference type="Gene3D" id="2.102.10.10">
    <property type="entry name" value="Rieske [2Fe-2S] iron-sulphur domain"/>
    <property type="match status" value="1"/>
</dbReference>
<dbReference type="Proteomes" id="UP001500842">
    <property type="component" value="Unassembled WGS sequence"/>
</dbReference>
<dbReference type="CDD" id="cd03467">
    <property type="entry name" value="Rieske"/>
    <property type="match status" value="1"/>
</dbReference>
<sequence>MTAVVDSQAKLPEDREIEELARALDDAVAAGRELDEPGAQRVVAALHRALDDAHRAALVRMVRRLREDERGKELLFELVDDPAVRMVLLMHGIIRPDPMTLARQALDEVSPQLQSHGGDVELSHIEDGVAYVRLSGACNGCSMSAVTMRNGVEEALREKVPGIAGVEVLPNEPGPALIPLSDVGLRRAEPEKGWIRSLPIVGFELDRITAVELRPDGGPEVSAIVVNLGGQLSAYVNQCAHLAMPLDGAELDTSDGSLTCEWHGYCFDALSGECRTLPGTQLEQLPLRVEDGDVWIRAGE</sequence>
<keyword evidence="4" id="KW-0411">Iron-sulfur</keyword>
<keyword evidence="2" id="KW-0479">Metal-binding</keyword>
<evidence type="ECO:0000256" key="3">
    <source>
        <dbReference type="ARBA" id="ARBA00023004"/>
    </source>
</evidence>
<evidence type="ECO:0000313" key="8">
    <source>
        <dbReference type="Proteomes" id="UP001500842"/>
    </source>
</evidence>
<keyword evidence="1" id="KW-0001">2Fe-2S</keyword>
<feature type="domain" description="Rieske" evidence="6">
    <location>
        <begin position="205"/>
        <end position="296"/>
    </location>
</feature>
<dbReference type="InterPro" id="IPR034904">
    <property type="entry name" value="FSCA_dom_sf"/>
</dbReference>
<gene>
    <name evidence="7" type="ORF">GCM10009788_12530</name>
</gene>
<evidence type="ECO:0000256" key="4">
    <source>
        <dbReference type="ARBA" id="ARBA00023014"/>
    </source>
</evidence>
<comment type="function">
    <text evidence="5">May be involved in the formation or repair of [Fe-S] clusters present in iron-sulfur proteins.</text>
</comment>
<dbReference type="Gene3D" id="3.30.300.130">
    <property type="entry name" value="Fe-S cluster assembly (FSCA)"/>
    <property type="match status" value="1"/>
</dbReference>
<keyword evidence="3" id="KW-0408">Iron</keyword>
<name>A0ABN2A287_9ACTN</name>
<evidence type="ECO:0000256" key="2">
    <source>
        <dbReference type="ARBA" id="ARBA00022723"/>
    </source>
</evidence>
<comment type="caution">
    <text evidence="7">The sequence shown here is derived from an EMBL/GenBank/DDBJ whole genome shotgun (WGS) entry which is preliminary data.</text>
</comment>
<dbReference type="PANTHER" id="PTHR11178">
    <property type="entry name" value="IRON-SULFUR CLUSTER SCAFFOLD PROTEIN NFU-RELATED"/>
    <property type="match status" value="1"/>
</dbReference>
<dbReference type="PANTHER" id="PTHR11178:SF51">
    <property type="entry name" value="FE_S BIOGENESIS PROTEIN NFUA"/>
    <property type="match status" value="1"/>
</dbReference>
<evidence type="ECO:0000256" key="1">
    <source>
        <dbReference type="ARBA" id="ARBA00022714"/>
    </source>
</evidence>
<protein>
    <submittedName>
        <fullName evidence="7">NifU family protein</fullName>
    </submittedName>
</protein>
<evidence type="ECO:0000313" key="7">
    <source>
        <dbReference type="EMBL" id="GAA1509686.1"/>
    </source>
</evidence>
<dbReference type="InterPro" id="IPR036922">
    <property type="entry name" value="Rieske_2Fe-2S_sf"/>
</dbReference>
<accession>A0ABN2A287</accession>
<reference evidence="7 8" key="1">
    <citation type="journal article" date="2019" name="Int. J. Syst. Evol. Microbiol.">
        <title>The Global Catalogue of Microorganisms (GCM) 10K type strain sequencing project: providing services to taxonomists for standard genome sequencing and annotation.</title>
        <authorList>
            <consortium name="The Broad Institute Genomics Platform"/>
            <consortium name="The Broad Institute Genome Sequencing Center for Infectious Disease"/>
            <person name="Wu L."/>
            <person name="Ma J."/>
        </authorList>
    </citation>
    <scope>NUCLEOTIDE SEQUENCE [LARGE SCALE GENOMIC DNA]</scope>
    <source>
        <strain evidence="7 8">JCM 14942</strain>
    </source>
</reference>
<dbReference type="EMBL" id="BAAAOR010000009">
    <property type="protein sequence ID" value="GAA1509686.1"/>
    <property type="molecule type" value="Genomic_DNA"/>
</dbReference>
<dbReference type="InterPro" id="IPR001075">
    <property type="entry name" value="NIF_FeS_clus_asmbl_NifU_C"/>
</dbReference>
<dbReference type="SUPFAM" id="SSF50022">
    <property type="entry name" value="ISP domain"/>
    <property type="match status" value="1"/>
</dbReference>
<dbReference type="PROSITE" id="PS51296">
    <property type="entry name" value="RIESKE"/>
    <property type="match status" value="1"/>
</dbReference>